<evidence type="ECO:0000256" key="4">
    <source>
        <dbReference type="ARBA" id="ARBA00023002"/>
    </source>
</evidence>
<dbReference type="PANTHER" id="PTHR43425:SF2">
    <property type="entry name" value="OXYGEN-INSENSITIVE NADPH NITROREDUCTASE"/>
    <property type="match status" value="1"/>
</dbReference>
<evidence type="ECO:0000259" key="6">
    <source>
        <dbReference type="Pfam" id="PF00881"/>
    </source>
</evidence>
<evidence type="ECO:0000256" key="1">
    <source>
        <dbReference type="ARBA" id="ARBA00008366"/>
    </source>
</evidence>
<proteinExistence type="inferred from homology"/>
<evidence type="ECO:0000256" key="3">
    <source>
        <dbReference type="ARBA" id="ARBA00022643"/>
    </source>
</evidence>
<name>A0A430FKG4_9BIFI</name>
<keyword evidence="2 5" id="KW-0285">Flavoprotein</keyword>
<keyword evidence="5" id="KW-0521">NADP</keyword>
<keyword evidence="4 5" id="KW-0560">Oxidoreductase</keyword>
<dbReference type="Pfam" id="PF00881">
    <property type="entry name" value="Nitroreductase"/>
    <property type="match status" value="1"/>
</dbReference>
<evidence type="ECO:0000256" key="5">
    <source>
        <dbReference type="PIRNR" id="PIRNR005426"/>
    </source>
</evidence>
<dbReference type="EMBL" id="QXGM01000004">
    <property type="protein sequence ID" value="RSX53405.1"/>
    <property type="molecule type" value="Genomic_DNA"/>
</dbReference>
<dbReference type="SUPFAM" id="SSF55469">
    <property type="entry name" value="FMN-dependent nitroreductase-like"/>
    <property type="match status" value="1"/>
</dbReference>
<evidence type="ECO:0000313" key="8">
    <source>
        <dbReference type="Proteomes" id="UP000287609"/>
    </source>
</evidence>
<dbReference type="Proteomes" id="UP000287609">
    <property type="component" value="Unassembled WGS sequence"/>
</dbReference>
<dbReference type="AlphaFoldDB" id="A0A430FKG4"/>
<dbReference type="InterPro" id="IPR016446">
    <property type="entry name" value="Flavin_OxRdtase_Frp"/>
</dbReference>
<dbReference type="InterPro" id="IPR029479">
    <property type="entry name" value="Nitroreductase"/>
</dbReference>
<feature type="domain" description="Nitroreductase" evidence="6">
    <location>
        <begin position="14"/>
        <end position="172"/>
    </location>
</feature>
<dbReference type="PANTHER" id="PTHR43425">
    <property type="entry name" value="OXYGEN-INSENSITIVE NADPH NITROREDUCTASE"/>
    <property type="match status" value="1"/>
</dbReference>
<protein>
    <submittedName>
        <fullName evidence="7">NADPH-flavin oxidoreductase</fullName>
    </submittedName>
</protein>
<dbReference type="Gene3D" id="3.40.109.10">
    <property type="entry name" value="NADH Oxidase"/>
    <property type="match status" value="1"/>
</dbReference>
<gene>
    <name evidence="7" type="ORF">D2E26_1447</name>
</gene>
<organism evidence="7 8">
    <name type="scientific">Bifidobacterium dolichotidis</name>
    <dbReference type="NCBI Taxonomy" id="2306976"/>
    <lineage>
        <taxon>Bacteria</taxon>
        <taxon>Bacillati</taxon>
        <taxon>Actinomycetota</taxon>
        <taxon>Actinomycetes</taxon>
        <taxon>Bifidobacteriales</taxon>
        <taxon>Bifidobacteriaceae</taxon>
        <taxon>Bifidobacterium</taxon>
    </lineage>
</organism>
<comment type="similarity">
    <text evidence="1 5">Belongs to the flavin oxidoreductase frp family.</text>
</comment>
<sequence length="258" mass="29273">MTQIIHNPTVDMLLQRRSIRAFEQNPIDEDTIATLERCAQQAPSSQYLNDWSAIRVTDPEKRQKLAEIGHQKYIGTAPLLYIYVVDEHRNAQIAQRKGIDPESDEFTLKASYRFSQAQNDAVLGMSAMMTAAESLGLGSVVLGTILNDIPQVIELLDLPKYTYPVLGLALGKPAQHPEIKPRMPRYVQFMENSYFNEADVTEERMAAFDEEVHTYYDLRKGGRPEETFSKQIAQKAVDTEVLDRGIKHAEAQGFQLDR</sequence>
<accession>A0A430FKG4</accession>
<evidence type="ECO:0000256" key="2">
    <source>
        <dbReference type="ARBA" id="ARBA00022630"/>
    </source>
</evidence>
<keyword evidence="3 5" id="KW-0288">FMN</keyword>
<keyword evidence="8" id="KW-1185">Reference proteome</keyword>
<comment type="caution">
    <text evidence="7">The sequence shown here is derived from an EMBL/GenBank/DDBJ whole genome shotgun (WGS) entry which is preliminary data.</text>
</comment>
<dbReference type="PIRSF" id="PIRSF005426">
    <property type="entry name" value="Frp"/>
    <property type="match status" value="1"/>
</dbReference>
<reference evidence="7 8" key="1">
    <citation type="submission" date="2018-09" db="EMBL/GenBank/DDBJ databases">
        <title>Characterization of the phylogenetic diversity of five novel species belonging to the genus Bifidobacterium.</title>
        <authorList>
            <person name="Lugli G.A."/>
            <person name="Duranti S."/>
            <person name="Milani C."/>
        </authorList>
    </citation>
    <scope>NUCLEOTIDE SEQUENCE [LARGE SCALE GENOMIC DNA]</scope>
    <source>
        <strain evidence="7 8">2036B</strain>
    </source>
</reference>
<dbReference type="InterPro" id="IPR000415">
    <property type="entry name" value="Nitroreductase-like"/>
</dbReference>
<dbReference type="GO" id="GO:0016491">
    <property type="term" value="F:oxidoreductase activity"/>
    <property type="evidence" value="ECO:0007669"/>
    <property type="project" value="UniProtKB-UniRule"/>
</dbReference>
<evidence type="ECO:0000313" key="7">
    <source>
        <dbReference type="EMBL" id="RSX53405.1"/>
    </source>
</evidence>